<evidence type="ECO:0000259" key="1">
    <source>
        <dbReference type="Pfam" id="PF01590"/>
    </source>
</evidence>
<organism evidence="2 3">
    <name type="scientific">Sphingomonas daechungensis</name>
    <dbReference type="NCBI Taxonomy" id="1176646"/>
    <lineage>
        <taxon>Bacteria</taxon>
        <taxon>Pseudomonadati</taxon>
        <taxon>Pseudomonadota</taxon>
        <taxon>Alphaproteobacteria</taxon>
        <taxon>Sphingomonadales</taxon>
        <taxon>Sphingomonadaceae</taxon>
        <taxon>Sphingomonas</taxon>
    </lineage>
</organism>
<accession>A0ABX6T548</accession>
<evidence type="ECO:0000313" key="3">
    <source>
        <dbReference type="Proteomes" id="UP000516134"/>
    </source>
</evidence>
<gene>
    <name evidence="2" type="ORF">H9L15_15850</name>
</gene>
<dbReference type="Pfam" id="PF01590">
    <property type="entry name" value="GAF"/>
    <property type="match status" value="1"/>
</dbReference>
<evidence type="ECO:0000313" key="2">
    <source>
        <dbReference type="EMBL" id="QNP44566.1"/>
    </source>
</evidence>
<feature type="domain" description="GAF" evidence="1">
    <location>
        <begin position="18"/>
        <end position="149"/>
    </location>
</feature>
<proteinExistence type="predicted"/>
<sequence>MKDDFAAGVAAEGDDEEIRSILLEVGNATHMGFVAVARVTEDRWIAAQVLDRIEFGLDPGEELDVKKTICDDIRECGQAIIIDRIAEDPEWRMHPVPMLYGFESYASLPVLLEDGSFYGTLCAIDPEPRALSGLETVALLRRCAERVAAIMSRKRSI</sequence>
<reference evidence="2 3" key="1">
    <citation type="submission" date="2020-08" db="EMBL/GenBank/DDBJ databases">
        <title>Genome sequence of Sphingomonas daechungensis KACC 18115T.</title>
        <authorList>
            <person name="Hyun D.-W."/>
            <person name="Bae J.-W."/>
        </authorList>
    </citation>
    <scope>NUCLEOTIDE SEQUENCE [LARGE SCALE GENOMIC DNA]</scope>
    <source>
        <strain evidence="2 3">KACC 18115</strain>
        <plasmid evidence="2 3">p_unnamed1</plasmid>
    </source>
</reference>
<dbReference type="Gene3D" id="3.30.450.40">
    <property type="match status" value="1"/>
</dbReference>
<geneLocation type="plasmid" evidence="2 3">
    <name>p_unnamed1</name>
</geneLocation>
<dbReference type="RefSeq" id="WP_187715984.1">
    <property type="nucleotide sequence ID" value="NZ_BAABJC010000001.1"/>
</dbReference>
<name>A0ABX6T548_9SPHN</name>
<keyword evidence="3" id="KW-1185">Reference proteome</keyword>
<protein>
    <submittedName>
        <fullName evidence="2">GAF domain-containing protein</fullName>
    </submittedName>
</protein>
<dbReference type="Proteomes" id="UP000516134">
    <property type="component" value="Plasmid p_unnamed1"/>
</dbReference>
<dbReference type="InterPro" id="IPR029016">
    <property type="entry name" value="GAF-like_dom_sf"/>
</dbReference>
<dbReference type="SUPFAM" id="SSF55781">
    <property type="entry name" value="GAF domain-like"/>
    <property type="match status" value="1"/>
</dbReference>
<keyword evidence="2" id="KW-0614">Plasmid</keyword>
<dbReference type="InterPro" id="IPR003018">
    <property type="entry name" value="GAF"/>
</dbReference>
<dbReference type="EMBL" id="CP060781">
    <property type="protein sequence ID" value="QNP44566.1"/>
    <property type="molecule type" value="Genomic_DNA"/>
</dbReference>